<dbReference type="PANTHER" id="PTHR35807">
    <property type="entry name" value="TRANSCRIPTIONAL REGULATOR REDD-RELATED"/>
    <property type="match status" value="1"/>
</dbReference>
<dbReference type="Pfam" id="PF13424">
    <property type="entry name" value="TPR_12"/>
    <property type="match status" value="3"/>
</dbReference>
<dbReference type="InterPro" id="IPR003593">
    <property type="entry name" value="AAA+_ATPase"/>
</dbReference>
<keyword evidence="2" id="KW-0805">Transcription regulation</keyword>
<dbReference type="PRINTS" id="PR00364">
    <property type="entry name" value="DISEASERSIST"/>
</dbReference>
<dbReference type="InterPro" id="IPR016032">
    <property type="entry name" value="Sig_transdc_resp-reg_C-effctor"/>
</dbReference>
<dbReference type="InterPro" id="IPR001867">
    <property type="entry name" value="OmpR/PhoB-type_DNA-bd"/>
</dbReference>
<organism evidence="7 8">
    <name type="scientific">Kibdelosporangium banguiense</name>
    <dbReference type="NCBI Taxonomy" id="1365924"/>
    <lineage>
        <taxon>Bacteria</taxon>
        <taxon>Bacillati</taxon>
        <taxon>Actinomycetota</taxon>
        <taxon>Actinomycetes</taxon>
        <taxon>Pseudonocardiales</taxon>
        <taxon>Pseudonocardiaceae</taxon>
        <taxon>Kibdelosporangium</taxon>
    </lineage>
</organism>
<proteinExistence type="inferred from homology"/>
<dbReference type="Gene3D" id="3.40.50.300">
    <property type="entry name" value="P-loop containing nucleotide triphosphate hydrolases"/>
    <property type="match status" value="1"/>
</dbReference>
<dbReference type="SMART" id="SM01043">
    <property type="entry name" value="BTAD"/>
    <property type="match status" value="1"/>
</dbReference>
<keyword evidence="4" id="KW-0804">Transcription</keyword>
<evidence type="ECO:0000256" key="4">
    <source>
        <dbReference type="ARBA" id="ARBA00023163"/>
    </source>
</evidence>
<dbReference type="Proteomes" id="UP001519332">
    <property type="component" value="Unassembled WGS sequence"/>
</dbReference>
<dbReference type="InterPro" id="IPR011990">
    <property type="entry name" value="TPR-like_helical_dom_sf"/>
</dbReference>
<dbReference type="RefSeq" id="WP_245378644.1">
    <property type="nucleotide sequence ID" value="NZ_JAGINW010000001.1"/>
</dbReference>
<accession>A0ABS4TVS5</accession>
<evidence type="ECO:0000256" key="1">
    <source>
        <dbReference type="ARBA" id="ARBA00005820"/>
    </source>
</evidence>
<dbReference type="Pfam" id="PF03704">
    <property type="entry name" value="BTAD"/>
    <property type="match status" value="1"/>
</dbReference>
<evidence type="ECO:0000256" key="2">
    <source>
        <dbReference type="ARBA" id="ARBA00023015"/>
    </source>
</evidence>
<reference evidence="7 8" key="1">
    <citation type="submission" date="2021-03" db="EMBL/GenBank/DDBJ databases">
        <title>Sequencing the genomes of 1000 actinobacteria strains.</title>
        <authorList>
            <person name="Klenk H.-P."/>
        </authorList>
    </citation>
    <scope>NUCLEOTIDE SEQUENCE [LARGE SCALE GENOMIC DNA]</scope>
    <source>
        <strain evidence="7 8">DSM 46670</strain>
    </source>
</reference>
<evidence type="ECO:0000256" key="3">
    <source>
        <dbReference type="ARBA" id="ARBA00023125"/>
    </source>
</evidence>
<dbReference type="InterPro" id="IPR036388">
    <property type="entry name" value="WH-like_DNA-bd_sf"/>
</dbReference>
<keyword evidence="3 5" id="KW-0238">DNA-binding</keyword>
<dbReference type="CDD" id="cd15831">
    <property type="entry name" value="BTAD"/>
    <property type="match status" value="1"/>
</dbReference>
<gene>
    <name evidence="7" type="ORF">JOF56_008895</name>
</gene>
<feature type="domain" description="OmpR/PhoB-type" evidence="6">
    <location>
        <begin position="2"/>
        <end position="112"/>
    </location>
</feature>
<sequence>MRSERRLDAVEVWCVRVQVLGPVRAWRDDGDQVDLGPVGQRAVLGLLALNGEQGMSRADLIDAVWGQRPPTTAVNILQTRVKHLRRLLEPDRTPRAGSGVLPRVGDGYALRITTDLARFRALTTESAAADEPWGAAQMLKEALELWHGPPLADIPALTEHPGVLAVAKERQAAIARYGDMMISLGAAAEALPVLEEAAAEQQLDETAQARLIRAYQAAGRRAQAFTAFHAIRRRLADELGVTPGPDLIKAHEDVLRDEPNDIPVTVERSVPGQLPADVPGFTGRGAELSAMDSYLAGSASMPICLVSGTAGVGKTALAVRFAHRIRDRYPDGQLYIDLQGYSPGRPVSAQDALGRFLTALGVQGADVPLEVADRAARLRTELTGRRVLVVLDNAGSVDQIRPLLPGTASCAVIVTSRDSLAGLVALHGAHRLDLDLLPAADAQQLLRTLIGVDDEAIAVLAEQCARLPLTLRIAAELAISSARPLSDLVGELADQQRRLEILDAGGDDRAAVRAVFSQSYEYLPRDAARAFRLAGMHPGRYVDRYVLAALADTGLDDASRILDRLARAHLTQPDGSMHDLLTAYAVQLADQEDTAAERDAAMVRAFDYYVATAMTAIHVLHPKHQDDPGTGSRPLQDAEAAREWLDTELPTLIALSGYGWPSYTRTLAAVLHPYLDGGRYAEALVIHGHALDAADNPTDRAHALTNLGTVLWRAGRYSDSDDHLTRALALYRQQQELSGEARVLTNLGIVEERLSHYAQAEDHQRQALAIYQRIGDHVGEVRTHVSLGIIDERQGKFPSAAGHLSAALELCRRIGFPSGEAYAVLNLGYVDKRREHYPAAGRHFSQAMDLFKELGEPRGEAYALTNLGELDMWSGHNQSAINRHLAAIALFREVGEQRGLAIALNGLGEALSAAGRVTDARDRHVTALELAVETGDEDDEARAYNGLARTFQLSGDVALARRHWEVALEIYTRLDDPQAGNVRAELDRL</sequence>
<dbReference type="InterPro" id="IPR027417">
    <property type="entry name" value="P-loop_NTPase"/>
</dbReference>
<evidence type="ECO:0000313" key="7">
    <source>
        <dbReference type="EMBL" id="MBP2328510.1"/>
    </source>
</evidence>
<comment type="similarity">
    <text evidence="1">Belongs to the AfsR/DnrI/RedD regulatory family.</text>
</comment>
<dbReference type="SMART" id="SM00028">
    <property type="entry name" value="TPR"/>
    <property type="match status" value="7"/>
</dbReference>
<dbReference type="SUPFAM" id="SSF46894">
    <property type="entry name" value="C-terminal effector domain of the bipartite response regulators"/>
    <property type="match status" value="1"/>
</dbReference>
<dbReference type="SUPFAM" id="SSF52540">
    <property type="entry name" value="P-loop containing nucleoside triphosphate hydrolases"/>
    <property type="match status" value="1"/>
</dbReference>
<evidence type="ECO:0000259" key="6">
    <source>
        <dbReference type="PROSITE" id="PS51755"/>
    </source>
</evidence>
<dbReference type="InterPro" id="IPR051677">
    <property type="entry name" value="AfsR-DnrI-RedD_regulator"/>
</dbReference>
<protein>
    <submittedName>
        <fullName evidence="7">Tetratricopeptide (TPR) repeat protein</fullName>
    </submittedName>
</protein>
<dbReference type="SMART" id="SM00382">
    <property type="entry name" value="AAA"/>
    <property type="match status" value="1"/>
</dbReference>
<dbReference type="InterPro" id="IPR019734">
    <property type="entry name" value="TPR_rpt"/>
</dbReference>
<evidence type="ECO:0000256" key="5">
    <source>
        <dbReference type="PROSITE-ProRule" id="PRU01091"/>
    </source>
</evidence>
<keyword evidence="8" id="KW-1185">Reference proteome</keyword>
<dbReference type="PROSITE" id="PS51755">
    <property type="entry name" value="OMPR_PHOB"/>
    <property type="match status" value="1"/>
</dbReference>
<dbReference type="Pfam" id="PF00486">
    <property type="entry name" value="Trans_reg_C"/>
    <property type="match status" value="1"/>
</dbReference>
<dbReference type="EMBL" id="JAGINW010000001">
    <property type="protein sequence ID" value="MBP2328510.1"/>
    <property type="molecule type" value="Genomic_DNA"/>
</dbReference>
<dbReference type="SMART" id="SM00862">
    <property type="entry name" value="Trans_reg_C"/>
    <property type="match status" value="1"/>
</dbReference>
<dbReference type="PANTHER" id="PTHR35807:SF1">
    <property type="entry name" value="TRANSCRIPTIONAL REGULATOR REDD"/>
    <property type="match status" value="1"/>
</dbReference>
<dbReference type="Gene3D" id="1.10.10.10">
    <property type="entry name" value="Winged helix-like DNA-binding domain superfamily/Winged helix DNA-binding domain"/>
    <property type="match status" value="1"/>
</dbReference>
<evidence type="ECO:0000313" key="8">
    <source>
        <dbReference type="Proteomes" id="UP001519332"/>
    </source>
</evidence>
<dbReference type="Gene3D" id="1.25.40.10">
    <property type="entry name" value="Tetratricopeptide repeat domain"/>
    <property type="match status" value="3"/>
</dbReference>
<comment type="caution">
    <text evidence="7">The sequence shown here is derived from an EMBL/GenBank/DDBJ whole genome shotgun (WGS) entry which is preliminary data.</text>
</comment>
<feature type="DNA-binding region" description="OmpR/PhoB-type" evidence="5">
    <location>
        <begin position="2"/>
        <end position="112"/>
    </location>
</feature>
<dbReference type="SUPFAM" id="SSF48452">
    <property type="entry name" value="TPR-like"/>
    <property type="match status" value="3"/>
</dbReference>
<name>A0ABS4TVS5_9PSEU</name>
<dbReference type="InterPro" id="IPR005158">
    <property type="entry name" value="BTAD"/>
</dbReference>